<proteinExistence type="predicted"/>
<dbReference type="RefSeq" id="WP_003714714.1">
    <property type="nucleotide sequence ID" value="NZ_AEKL01000087.1"/>
</dbReference>
<name>E3CAS0_9LACO</name>
<dbReference type="OrthoDB" id="886754at2"/>
<protein>
    <submittedName>
        <fullName evidence="1">Phage protein, HK97 gp10 family</fullName>
    </submittedName>
</protein>
<evidence type="ECO:0000313" key="2">
    <source>
        <dbReference type="Proteomes" id="UP000003070"/>
    </source>
</evidence>
<sequence>MARNIVKLEGISELSEALRTKAQLTAAKEVVAKHGAALQEKTKENMSAAYKGHYEGKKFVKPTGATSRSVTVQLTDDGLTAVVGPHTKYFPYLEKGTRFMEARPTLGPALQYQALRFVSDLNKLAH</sequence>
<dbReference type="EMBL" id="AEKL01000087">
    <property type="protein sequence ID" value="EFQ52185.1"/>
    <property type="molecule type" value="Genomic_DNA"/>
</dbReference>
<organism evidence="1 2">
    <name type="scientific">Limosilactobacillus oris PB013-T2-3</name>
    <dbReference type="NCBI Taxonomy" id="908339"/>
    <lineage>
        <taxon>Bacteria</taxon>
        <taxon>Bacillati</taxon>
        <taxon>Bacillota</taxon>
        <taxon>Bacilli</taxon>
        <taxon>Lactobacillales</taxon>
        <taxon>Lactobacillaceae</taxon>
        <taxon>Limosilactobacillus</taxon>
    </lineage>
</organism>
<dbReference type="eggNOG" id="ENOG5032ZS6">
    <property type="taxonomic scope" value="Bacteria"/>
</dbReference>
<gene>
    <name evidence="1" type="ORF">HMPREF9265_0940</name>
</gene>
<dbReference type="AlphaFoldDB" id="E3CAS0"/>
<reference evidence="1 2" key="1">
    <citation type="submission" date="2010-10" db="EMBL/GenBank/DDBJ databases">
        <authorList>
            <person name="Durkin A.S."/>
            <person name="Madupu R."/>
            <person name="Torralba M."/>
            <person name="Gillis M."/>
            <person name="Methe B."/>
            <person name="Sutton G."/>
            <person name="Nelson K.E."/>
        </authorList>
    </citation>
    <scope>NUCLEOTIDE SEQUENCE [LARGE SCALE GENOMIC DNA]</scope>
    <source>
        <strain evidence="1 2">PB013-T2-3</strain>
    </source>
</reference>
<evidence type="ECO:0000313" key="1">
    <source>
        <dbReference type="EMBL" id="EFQ52185.1"/>
    </source>
</evidence>
<comment type="caution">
    <text evidence="1">The sequence shown here is derived from an EMBL/GenBank/DDBJ whole genome shotgun (WGS) entry which is preliminary data.</text>
</comment>
<dbReference type="NCBIfam" id="TIGR01725">
    <property type="entry name" value="phge_HK97_gp10"/>
    <property type="match status" value="1"/>
</dbReference>
<accession>E3CAS0</accession>
<dbReference type="Proteomes" id="UP000003070">
    <property type="component" value="Unassembled WGS sequence"/>
</dbReference>
<dbReference type="InterPro" id="IPR010064">
    <property type="entry name" value="HK97-gp10_tail"/>
</dbReference>